<dbReference type="STRING" id="596315.HMPREF0634_0161"/>
<comment type="caution">
    <text evidence="1">The sequence shown here is derived from an EMBL/GenBank/DDBJ whole genome shotgun (WGS) entry which is preliminary data.</text>
</comment>
<dbReference type="PANTHER" id="PTHR36454">
    <property type="entry name" value="LMO2823 PROTEIN"/>
    <property type="match status" value="1"/>
</dbReference>
<dbReference type="eggNOG" id="COG4198">
    <property type="taxonomic scope" value="Bacteria"/>
</dbReference>
<dbReference type="OrthoDB" id="9781616at2"/>
<reference evidence="1 2" key="1">
    <citation type="submission" date="2010-08" db="EMBL/GenBank/DDBJ databases">
        <authorList>
            <person name="Harkins D.M."/>
            <person name="Madupu R."/>
            <person name="Durkin A.S."/>
            <person name="Torralba M."/>
            <person name="Methe B."/>
            <person name="Sutton G.G."/>
            <person name="Nelson K.E."/>
        </authorList>
    </citation>
    <scope>NUCLEOTIDE SEQUENCE [LARGE SCALE GENOMIC DNA]</scope>
    <source>
        <strain evidence="1 2">DSM 17678</strain>
    </source>
</reference>
<proteinExistence type="predicted"/>
<organism evidence="1 2">
    <name type="scientific">Peptostreptococcus stomatis DSM 17678</name>
    <dbReference type="NCBI Taxonomy" id="596315"/>
    <lineage>
        <taxon>Bacteria</taxon>
        <taxon>Bacillati</taxon>
        <taxon>Bacillota</taxon>
        <taxon>Clostridia</taxon>
        <taxon>Peptostreptococcales</taxon>
        <taxon>Peptostreptococcaceae</taxon>
        <taxon>Peptostreptococcus</taxon>
    </lineage>
</organism>
<dbReference type="AlphaFoldDB" id="E0E4E6"/>
<dbReference type="Proteomes" id="UP000003244">
    <property type="component" value="Unassembled WGS sequence"/>
</dbReference>
<dbReference type="InterPro" id="IPR008323">
    <property type="entry name" value="UCP033563"/>
</dbReference>
<evidence type="ECO:0000313" key="1">
    <source>
        <dbReference type="EMBL" id="EFM64237.1"/>
    </source>
</evidence>
<keyword evidence="2" id="KW-1185">Reference proteome</keyword>
<name>E0E4E6_9FIRM</name>
<dbReference type="RefSeq" id="WP_007790474.1">
    <property type="nucleotide sequence ID" value="NZ_ADGQ01000065.1"/>
</dbReference>
<evidence type="ECO:0008006" key="3">
    <source>
        <dbReference type="Google" id="ProtNLM"/>
    </source>
</evidence>
<dbReference type="GeneID" id="84801157"/>
<dbReference type="Pfam" id="PF06245">
    <property type="entry name" value="DUF1015"/>
    <property type="match status" value="1"/>
</dbReference>
<accession>E0E4E6</accession>
<dbReference type="EMBL" id="ADGQ01000065">
    <property type="protein sequence ID" value="EFM64237.1"/>
    <property type="molecule type" value="Genomic_DNA"/>
</dbReference>
<dbReference type="PANTHER" id="PTHR36454:SF1">
    <property type="entry name" value="DUF1015 DOMAIN-CONTAINING PROTEIN"/>
    <property type="match status" value="1"/>
</dbReference>
<sequence length="417" mass="47868">MVTLRPFKALRPDEKYVDRVAALPYDTMNTQEARIMAQGNPYNYLRIDRAEIDLPEGTDIHSDQVYTKAGQNLRTFIDEGVFVKEDEPALYIYREVMDDRAQVGIVGCVAVDESLDGTIKKHEHTKPDKVEDRTRHIEACQANTGTILLTYRDDARVEAIMANKMREKPIYDFVSEDGVGHTVWKLDGQEMEDLVEAFKGIDNLYVADGHHRTAAAENYAVKMRKEVGDYTGQEEFNYYLAMIAPKNSLYVMDYNRVVEDLNGHDFETFRNLVGEKFQIDQVDKAYKPKEKYEYSMYVDGVWYRLRVKDEIIDTIKKTSENLAIDLLDVSLLHDLLIEPILGIDVPQKDKRIDFIGGIRGLGEIEKRVEEGMRLGFALYPTGIEELMAVADMDGVMPAKSTWFEPKVRCGLFLHMMD</sequence>
<gene>
    <name evidence="1" type="ORF">HMPREF0634_0161</name>
</gene>
<evidence type="ECO:0000313" key="2">
    <source>
        <dbReference type="Proteomes" id="UP000003244"/>
    </source>
</evidence>
<dbReference type="PIRSF" id="PIRSF033563">
    <property type="entry name" value="UCP033563"/>
    <property type="match status" value="1"/>
</dbReference>
<protein>
    <recommendedName>
        <fullName evidence="3">DUF1015 domain-containing protein</fullName>
    </recommendedName>
</protein>